<dbReference type="EMBL" id="OX465080">
    <property type="protein sequence ID" value="CAI9279613.1"/>
    <property type="molecule type" value="Genomic_DNA"/>
</dbReference>
<feature type="region of interest" description="Disordered" evidence="1">
    <location>
        <begin position="1"/>
        <end position="58"/>
    </location>
</feature>
<name>A0AA36E295_LACSI</name>
<sequence>MVADGGRRWLAISGQTTHTTPSHTGRQWKGSAAAENSDSMAADGLTNELPVTHDPHSSKTHLIIGLGSHLGKRIDSGSGAVTEATPGEVAAIEVVPKVVAARDPYSDLVSNMSLG</sequence>
<gene>
    <name evidence="2" type="ORF">LSALG_LOCUS19402</name>
</gene>
<evidence type="ECO:0000313" key="2">
    <source>
        <dbReference type="EMBL" id="CAI9279613.1"/>
    </source>
</evidence>
<proteinExistence type="predicted"/>
<organism evidence="2 3">
    <name type="scientific">Lactuca saligna</name>
    <name type="common">Willowleaf lettuce</name>
    <dbReference type="NCBI Taxonomy" id="75948"/>
    <lineage>
        <taxon>Eukaryota</taxon>
        <taxon>Viridiplantae</taxon>
        <taxon>Streptophyta</taxon>
        <taxon>Embryophyta</taxon>
        <taxon>Tracheophyta</taxon>
        <taxon>Spermatophyta</taxon>
        <taxon>Magnoliopsida</taxon>
        <taxon>eudicotyledons</taxon>
        <taxon>Gunneridae</taxon>
        <taxon>Pentapetalae</taxon>
        <taxon>asterids</taxon>
        <taxon>campanulids</taxon>
        <taxon>Asterales</taxon>
        <taxon>Asteraceae</taxon>
        <taxon>Cichorioideae</taxon>
        <taxon>Cichorieae</taxon>
        <taxon>Lactucinae</taxon>
        <taxon>Lactuca</taxon>
    </lineage>
</organism>
<evidence type="ECO:0000313" key="3">
    <source>
        <dbReference type="Proteomes" id="UP001177003"/>
    </source>
</evidence>
<feature type="compositionally biased region" description="Polar residues" evidence="1">
    <location>
        <begin position="13"/>
        <end position="25"/>
    </location>
</feature>
<dbReference type="Proteomes" id="UP001177003">
    <property type="component" value="Chromosome 4"/>
</dbReference>
<protein>
    <submittedName>
        <fullName evidence="2">Uncharacterized protein</fullName>
    </submittedName>
</protein>
<reference evidence="2" key="1">
    <citation type="submission" date="2023-04" db="EMBL/GenBank/DDBJ databases">
        <authorList>
            <person name="Vijverberg K."/>
            <person name="Xiong W."/>
            <person name="Schranz E."/>
        </authorList>
    </citation>
    <scope>NUCLEOTIDE SEQUENCE</scope>
</reference>
<keyword evidence="3" id="KW-1185">Reference proteome</keyword>
<evidence type="ECO:0000256" key="1">
    <source>
        <dbReference type="SAM" id="MobiDB-lite"/>
    </source>
</evidence>
<accession>A0AA36E295</accession>
<dbReference type="AlphaFoldDB" id="A0AA36E295"/>